<evidence type="ECO:0000256" key="1">
    <source>
        <dbReference type="SAM" id="Phobius"/>
    </source>
</evidence>
<keyword evidence="3" id="KW-1185">Reference proteome</keyword>
<dbReference type="Proteomes" id="UP000279994">
    <property type="component" value="Unassembled WGS sequence"/>
</dbReference>
<feature type="transmembrane region" description="Helical" evidence="1">
    <location>
        <begin position="29"/>
        <end position="52"/>
    </location>
</feature>
<keyword evidence="1" id="KW-0812">Transmembrane</keyword>
<feature type="transmembrane region" description="Helical" evidence="1">
    <location>
        <begin position="110"/>
        <end position="131"/>
    </location>
</feature>
<protein>
    <submittedName>
        <fullName evidence="2">DUF4386 domain-containing protein</fullName>
    </submittedName>
</protein>
<dbReference type="InterPro" id="IPR025495">
    <property type="entry name" value="DUF4386"/>
</dbReference>
<feature type="transmembrane region" description="Helical" evidence="1">
    <location>
        <begin position="194"/>
        <end position="216"/>
    </location>
</feature>
<name>A0A3N0GND8_9ACTN</name>
<organism evidence="2 3">
    <name type="scientific">Nocardioides pocheonensis</name>
    <dbReference type="NCBI Taxonomy" id="661485"/>
    <lineage>
        <taxon>Bacteria</taxon>
        <taxon>Bacillati</taxon>
        <taxon>Actinomycetota</taxon>
        <taxon>Actinomycetes</taxon>
        <taxon>Propionibacteriales</taxon>
        <taxon>Nocardioidaceae</taxon>
        <taxon>Nocardioides</taxon>
    </lineage>
</organism>
<keyword evidence="1" id="KW-1133">Transmembrane helix</keyword>
<comment type="caution">
    <text evidence="2">The sequence shown here is derived from an EMBL/GenBank/DDBJ whole genome shotgun (WGS) entry which is preliminary data.</text>
</comment>
<keyword evidence="1" id="KW-0472">Membrane</keyword>
<accession>A0A3N0GND8</accession>
<dbReference type="Pfam" id="PF14329">
    <property type="entry name" value="DUF4386"/>
    <property type="match status" value="1"/>
</dbReference>
<feature type="transmembrane region" description="Helical" evidence="1">
    <location>
        <begin position="161"/>
        <end position="182"/>
    </location>
</feature>
<dbReference type="AlphaFoldDB" id="A0A3N0GND8"/>
<gene>
    <name evidence="2" type="ORF">EFL26_13330</name>
</gene>
<feature type="transmembrane region" description="Helical" evidence="1">
    <location>
        <begin position="72"/>
        <end position="98"/>
    </location>
</feature>
<evidence type="ECO:0000313" key="3">
    <source>
        <dbReference type="Proteomes" id="UP000279994"/>
    </source>
</evidence>
<sequence length="255" mass="26919">MWAMSSTTLHSPHIQIDSRTGTRLREHRAVATTAGILYIIGTASGVLSKAITYFPVHNADDPLAYAAKHPDAVATGALLVLVMGLSLALVPAVLFPMLRRLDGVLATGYLIIRGAVEATTYVIVATAWLLLVPLAETMSAGPGTASPAGVRLGTLVIDSDGASAIMSLVFCFGGALFYVLLYRSRIVPRWIASWGLIGVPLYAAAYLLAMYGVVGINSAEVNLLSLPLAVQEMVLAVWMIARGFRPAAVSNPSEI</sequence>
<evidence type="ECO:0000313" key="2">
    <source>
        <dbReference type="EMBL" id="RNM13929.1"/>
    </source>
</evidence>
<proteinExistence type="predicted"/>
<reference evidence="2 3" key="1">
    <citation type="submission" date="2018-11" db="EMBL/GenBank/DDBJ databases">
        <authorList>
            <person name="Li F."/>
        </authorList>
    </citation>
    <scope>NUCLEOTIDE SEQUENCE [LARGE SCALE GENOMIC DNA]</scope>
    <source>
        <strain evidence="2 3">Gsoil 818</strain>
    </source>
</reference>
<dbReference type="EMBL" id="RJSF01000040">
    <property type="protein sequence ID" value="RNM13929.1"/>
    <property type="molecule type" value="Genomic_DNA"/>
</dbReference>